<proteinExistence type="inferred from homology"/>
<evidence type="ECO:0000256" key="2">
    <source>
        <dbReference type="ARBA" id="ARBA00022617"/>
    </source>
</evidence>
<evidence type="ECO:0000313" key="10">
    <source>
        <dbReference type="Proteomes" id="UP001341281"/>
    </source>
</evidence>
<feature type="binding site" description="axial binding residue" evidence="7">
    <location>
        <position position="443"/>
    </location>
    <ligand>
        <name>heme</name>
        <dbReference type="ChEBI" id="CHEBI:30413"/>
    </ligand>
    <ligandPart>
        <name>Fe</name>
        <dbReference type="ChEBI" id="CHEBI:18248"/>
    </ligandPart>
</feature>
<evidence type="ECO:0000256" key="1">
    <source>
        <dbReference type="ARBA" id="ARBA00010617"/>
    </source>
</evidence>
<evidence type="ECO:0000313" key="9">
    <source>
        <dbReference type="EMBL" id="WVZ92168.1"/>
    </source>
</evidence>
<dbReference type="GO" id="GO:0005506">
    <property type="term" value="F:iron ion binding"/>
    <property type="evidence" value="ECO:0007669"/>
    <property type="project" value="InterPro"/>
</dbReference>
<dbReference type="SUPFAM" id="SSF48264">
    <property type="entry name" value="Cytochrome P450"/>
    <property type="match status" value="1"/>
</dbReference>
<dbReference type="GO" id="GO:0004497">
    <property type="term" value="F:monooxygenase activity"/>
    <property type="evidence" value="ECO:0007669"/>
    <property type="project" value="UniProtKB-KW"/>
</dbReference>
<dbReference type="Proteomes" id="UP001341281">
    <property type="component" value="Chromosome 09"/>
</dbReference>
<keyword evidence="4 8" id="KW-0560">Oxidoreductase</keyword>
<evidence type="ECO:0008006" key="11">
    <source>
        <dbReference type="Google" id="ProtNLM"/>
    </source>
</evidence>
<dbReference type="CDD" id="cd11072">
    <property type="entry name" value="CYP71-like"/>
    <property type="match status" value="1"/>
</dbReference>
<evidence type="ECO:0000256" key="6">
    <source>
        <dbReference type="ARBA" id="ARBA00023033"/>
    </source>
</evidence>
<dbReference type="AlphaFoldDB" id="A0AAQ3UIW6"/>
<dbReference type="GO" id="GO:0016705">
    <property type="term" value="F:oxidoreductase activity, acting on paired donors, with incorporation or reduction of molecular oxygen"/>
    <property type="evidence" value="ECO:0007669"/>
    <property type="project" value="InterPro"/>
</dbReference>
<name>A0AAQ3UIW6_PASNO</name>
<keyword evidence="6 8" id="KW-0503">Monooxygenase</keyword>
<gene>
    <name evidence="9" type="ORF">U9M48_038255</name>
</gene>
<dbReference type="EMBL" id="CP144753">
    <property type="protein sequence ID" value="WVZ92168.1"/>
    <property type="molecule type" value="Genomic_DNA"/>
</dbReference>
<dbReference type="InterPro" id="IPR036396">
    <property type="entry name" value="Cyt_P450_sf"/>
</dbReference>
<evidence type="ECO:0000256" key="3">
    <source>
        <dbReference type="ARBA" id="ARBA00022723"/>
    </source>
</evidence>
<dbReference type="PRINTS" id="PR00385">
    <property type="entry name" value="P450"/>
</dbReference>
<keyword evidence="3 7" id="KW-0479">Metal-binding</keyword>
<sequence>MISAVYVIFYWKPWSSRPVQRLAPAPLGWPVIGHLHLLSGMMPHHALAELAKTMHAPLLRLQLGTVRAVVISTPDLARAALTTNDAALASRPHLLGGQFLAFGCSDVTFGPAGPYHRMTRRVVVSELLSARRVATYHRIRVNEVRRLLGHLAAKSSSAAAAPVVDLSECFLNLANDVLFRVAFGRGFPHDKAAKLGAVFADANELFAGFTVGDYFPELEPFLSTVTGLRRRLNNCLADLCEFCDEIIDELISGKRQVSSSSGDGDEDFVDVLLRLQKSPDLDVPLTDDNIKALVLDVFVAGSDTSFAALEWVMTELVRHPSILKKAQDEVRRVVGDKGGVEEPDLRDLHYLRAVLKETFRLHPVIPLLVPRESVAPCKLGGYDVPAKTRVFINTYAMGRDPEVWDTPLEFSPERFEKDDASREIDLVDPDFKVLPFGGGRRGCPGYVFALATLQLSLASLLYHFDWALPPGMRADEVDMDEIFGLSTRKKEPLLVVVSKSEGYEFKGRGEIYEV</sequence>
<dbReference type="Gene3D" id="1.10.630.10">
    <property type="entry name" value="Cytochrome P450"/>
    <property type="match status" value="1"/>
</dbReference>
<dbReference type="Pfam" id="PF00067">
    <property type="entry name" value="p450"/>
    <property type="match status" value="1"/>
</dbReference>
<protein>
    <recommendedName>
        <fullName evidence="11">Cytochrome P450</fullName>
    </recommendedName>
</protein>
<dbReference type="PRINTS" id="PR00463">
    <property type="entry name" value="EP450I"/>
</dbReference>
<dbReference type="PROSITE" id="PS00086">
    <property type="entry name" value="CYTOCHROME_P450"/>
    <property type="match status" value="1"/>
</dbReference>
<dbReference type="PANTHER" id="PTHR47955:SF11">
    <property type="entry name" value="4-HYDROXYPHENYLACETALDEHYDE OXIME MONOOXYGENASE"/>
    <property type="match status" value="1"/>
</dbReference>
<evidence type="ECO:0000256" key="5">
    <source>
        <dbReference type="ARBA" id="ARBA00023004"/>
    </source>
</evidence>
<accession>A0AAQ3UIW6</accession>
<organism evidence="9 10">
    <name type="scientific">Paspalum notatum var. saurae</name>
    <dbReference type="NCBI Taxonomy" id="547442"/>
    <lineage>
        <taxon>Eukaryota</taxon>
        <taxon>Viridiplantae</taxon>
        <taxon>Streptophyta</taxon>
        <taxon>Embryophyta</taxon>
        <taxon>Tracheophyta</taxon>
        <taxon>Spermatophyta</taxon>
        <taxon>Magnoliopsida</taxon>
        <taxon>Liliopsida</taxon>
        <taxon>Poales</taxon>
        <taxon>Poaceae</taxon>
        <taxon>PACMAD clade</taxon>
        <taxon>Panicoideae</taxon>
        <taxon>Andropogonodae</taxon>
        <taxon>Paspaleae</taxon>
        <taxon>Paspalinae</taxon>
        <taxon>Paspalum</taxon>
    </lineage>
</organism>
<comment type="similarity">
    <text evidence="1 8">Belongs to the cytochrome P450 family.</text>
</comment>
<dbReference type="InterPro" id="IPR002401">
    <property type="entry name" value="Cyt_P450_E_grp-I"/>
</dbReference>
<dbReference type="InterPro" id="IPR001128">
    <property type="entry name" value="Cyt_P450"/>
</dbReference>
<keyword evidence="2 7" id="KW-0349">Heme</keyword>
<dbReference type="FunFam" id="1.10.630.10:FF:000043">
    <property type="entry name" value="Cytochrome P450 99A2"/>
    <property type="match status" value="1"/>
</dbReference>
<evidence type="ECO:0000256" key="7">
    <source>
        <dbReference type="PIRSR" id="PIRSR602401-1"/>
    </source>
</evidence>
<dbReference type="PANTHER" id="PTHR47955">
    <property type="entry name" value="CYTOCHROME P450 FAMILY 71 PROTEIN"/>
    <property type="match status" value="1"/>
</dbReference>
<reference evidence="9 10" key="1">
    <citation type="submission" date="2024-02" db="EMBL/GenBank/DDBJ databases">
        <title>High-quality chromosome-scale genome assembly of Pensacola bahiagrass (Paspalum notatum Flugge var. saurae).</title>
        <authorList>
            <person name="Vega J.M."/>
            <person name="Podio M."/>
            <person name="Orjuela J."/>
            <person name="Siena L.A."/>
            <person name="Pessino S.C."/>
            <person name="Combes M.C."/>
            <person name="Mariac C."/>
            <person name="Albertini E."/>
            <person name="Pupilli F."/>
            <person name="Ortiz J.P.A."/>
            <person name="Leblanc O."/>
        </authorList>
    </citation>
    <scope>NUCLEOTIDE SEQUENCE [LARGE SCALE GENOMIC DNA]</scope>
    <source>
        <strain evidence="9">R1</strain>
        <tissue evidence="9">Leaf</tissue>
    </source>
</reference>
<dbReference type="GO" id="GO:0020037">
    <property type="term" value="F:heme binding"/>
    <property type="evidence" value="ECO:0007669"/>
    <property type="project" value="InterPro"/>
</dbReference>
<evidence type="ECO:0000256" key="8">
    <source>
        <dbReference type="RuleBase" id="RU000461"/>
    </source>
</evidence>
<comment type="cofactor">
    <cofactor evidence="7">
        <name>heme</name>
        <dbReference type="ChEBI" id="CHEBI:30413"/>
    </cofactor>
</comment>
<keyword evidence="5 7" id="KW-0408">Iron</keyword>
<keyword evidence="10" id="KW-1185">Reference proteome</keyword>
<dbReference type="InterPro" id="IPR017972">
    <property type="entry name" value="Cyt_P450_CS"/>
</dbReference>
<evidence type="ECO:0000256" key="4">
    <source>
        <dbReference type="ARBA" id="ARBA00023002"/>
    </source>
</evidence>